<organism evidence="3 4">
    <name type="scientific">Drosophila suzukii</name>
    <name type="common">Spotted-wing drosophila fruit fly</name>
    <dbReference type="NCBI Taxonomy" id="28584"/>
    <lineage>
        <taxon>Eukaryota</taxon>
        <taxon>Metazoa</taxon>
        <taxon>Ecdysozoa</taxon>
        <taxon>Arthropoda</taxon>
        <taxon>Hexapoda</taxon>
        <taxon>Insecta</taxon>
        <taxon>Pterygota</taxon>
        <taxon>Neoptera</taxon>
        <taxon>Endopterygota</taxon>
        <taxon>Diptera</taxon>
        <taxon>Brachycera</taxon>
        <taxon>Muscomorpha</taxon>
        <taxon>Ephydroidea</taxon>
        <taxon>Drosophilidae</taxon>
        <taxon>Drosophila</taxon>
        <taxon>Sophophora</taxon>
    </lineage>
</organism>
<dbReference type="RefSeq" id="XP_070854534.1">
    <property type="nucleotide sequence ID" value="XM_070998433.1"/>
</dbReference>
<dbReference type="InterPro" id="IPR032071">
    <property type="entry name" value="DUF4806"/>
</dbReference>
<dbReference type="GeneID" id="139354179"/>
<dbReference type="Proteomes" id="UP001652628">
    <property type="component" value="Chromosome 2"/>
</dbReference>
<feature type="domain" description="DUF4806" evidence="2">
    <location>
        <begin position="78"/>
        <end position="143"/>
    </location>
</feature>
<protein>
    <recommendedName>
        <fullName evidence="2">DUF4806 domain-containing protein</fullName>
    </recommendedName>
</protein>
<proteinExistence type="predicted"/>
<keyword evidence="3" id="KW-1185">Reference proteome</keyword>
<dbReference type="Pfam" id="PF16064">
    <property type="entry name" value="DUF4806"/>
    <property type="match status" value="1"/>
</dbReference>
<gene>
    <name evidence="4" type="primary">LOC139354179</name>
</gene>
<evidence type="ECO:0000313" key="3">
    <source>
        <dbReference type="Proteomes" id="UP001652628"/>
    </source>
</evidence>
<evidence type="ECO:0000259" key="2">
    <source>
        <dbReference type="Pfam" id="PF16064"/>
    </source>
</evidence>
<name>A0ABM4TX39_DROSZ</name>
<evidence type="ECO:0000313" key="4">
    <source>
        <dbReference type="RefSeq" id="XP_070854534.1"/>
    </source>
</evidence>
<accession>A0ABM4TX39</accession>
<keyword evidence="1" id="KW-0175">Coiled coil</keyword>
<reference evidence="3" key="1">
    <citation type="submission" date="2025-05" db="UniProtKB">
        <authorList>
            <consortium name="RefSeq"/>
        </authorList>
    </citation>
    <scope>NUCLEOTIDE SEQUENCE [LARGE SCALE GENOMIC DNA]</scope>
</reference>
<evidence type="ECO:0000256" key="1">
    <source>
        <dbReference type="SAM" id="Coils"/>
    </source>
</evidence>
<feature type="coiled-coil region" evidence="1">
    <location>
        <begin position="22"/>
        <end position="49"/>
    </location>
</feature>
<sequence>MSQPESKIRRVQFDVEETPSVSNSTERQISELKEEVLQIRKEISIVSQKLDILVEKLAENTALLKVSVDPEKEISGAVQFPLKTEEELNEFENSLTPELIGFYTKKISKIIGSEPLSKRFKLIIAEDIINAYNLDGSNGKKSLRCRIGLYGVLKGALAKDSEDPDKSLRKAMTNVKNKLTKQKHRNNNCTIFENLNNTV</sequence>
<reference evidence="4" key="2">
    <citation type="submission" date="2025-08" db="UniProtKB">
        <authorList>
            <consortium name="RefSeq"/>
        </authorList>
    </citation>
    <scope>IDENTIFICATION</scope>
</reference>